<accession>A0A6J4M8C3</accession>
<dbReference type="InterPro" id="IPR035093">
    <property type="entry name" value="RelE/ParE_toxin_dom_sf"/>
</dbReference>
<evidence type="ECO:0000313" key="1">
    <source>
        <dbReference type="EMBL" id="CAA9352128.1"/>
    </source>
</evidence>
<evidence type="ECO:0008006" key="2">
    <source>
        <dbReference type="Google" id="ProtNLM"/>
    </source>
</evidence>
<sequence>MEFRAEVEAAINSIRENPLRYVRVGPVRRALISGFPYMLVFYVSDESIVLARCVHQHRDPRRWMRG</sequence>
<name>A0A6J4M8C3_9BACT</name>
<reference evidence="1" key="1">
    <citation type="submission" date="2020-02" db="EMBL/GenBank/DDBJ databases">
        <authorList>
            <person name="Meier V. D."/>
        </authorList>
    </citation>
    <scope>NUCLEOTIDE SEQUENCE</scope>
    <source>
        <strain evidence="1">AVDCRST_MAG89</strain>
    </source>
</reference>
<organism evidence="1">
    <name type="scientific">uncultured Gemmatimonadota bacterium</name>
    <dbReference type="NCBI Taxonomy" id="203437"/>
    <lineage>
        <taxon>Bacteria</taxon>
        <taxon>Pseudomonadati</taxon>
        <taxon>Gemmatimonadota</taxon>
        <taxon>environmental samples</taxon>
    </lineage>
</organism>
<dbReference type="EMBL" id="CADCTV010000665">
    <property type="protein sequence ID" value="CAA9352128.1"/>
    <property type="molecule type" value="Genomic_DNA"/>
</dbReference>
<dbReference type="AlphaFoldDB" id="A0A6J4M8C3"/>
<dbReference type="Gene3D" id="3.30.2310.20">
    <property type="entry name" value="RelE-like"/>
    <property type="match status" value="1"/>
</dbReference>
<protein>
    <recommendedName>
        <fullName evidence="2">Death on curing protein, Doc toxin</fullName>
    </recommendedName>
</protein>
<gene>
    <name evidence="1" type="ORF">AVDCRST_MAG89-3187</name>
</gene>
<proteinExistence type="predicted"/>